<name>A0A291RKP0_9NOCA</name>
<reference evidence="1 2" key="1">
    <citation type="submission" date="2017-10" db="EMBL/GenBank/DDBJ databases">
        <title>Comparative genomics between pathogenic Norcardia.</title>
        <authorList>
            <person name="Zeng L."/>
        </authorList>
    </citation>
    <scope>NUCLEOTIDE SEQUENCE [LARGE SCALE GENOMIC DNA]</scope>
    <source>
        <strain evidence="1 2">NC_YFY_NT001</strain>
    </source>
</reference>
<organism evidence="1 2">
    <name type="scientific">Nocardia terpenica</name>
    <dbReference type="NCBI Taxonomy" id="455432"/>
    <lineage>
        <taxon>Bacteria</taxon>
        <taxon>Bacillati</taxon>
        <taxon>Actinomycetota</taxon>
        <taxon>Actinomycetes</taxon>
        <taxon>Mycobacteriales</taxon>
        <taxon>Nocardiaceae</taxon>
        <taxon>Nocardia</taxon>
    </lineage>
</organism>
<gene>
    <name evidence="1" type="ORF">CRH09_17120</name>
</gene>
<protein>
    <submittedName>
        <fullName evidence="1">Uncharacterized protein</fullName>
    </submittedName>
</protein>
<dbReference type="AlphaFoldDB" id="A0A291RKP0"/>
<sequence length="192" mass="21381">MLIINFTGNGLRAIDSVQPVLEMPQLSWVRGLAYKEMAMSCALARQPDESERLLDEAMRLLDMPCREDEVELGQRSVVGEDLYTVYKTTCDIYLGRGASVVPTLQFRLDGLANSSPRTATISRAKLACAFANAGQPAEACRIAWEAMDMHDTIGSHSTVGEVRRTVHILRRWETRRDVRDDIADLAARLVGN</sequence>
<dbReference type="EMBL" id="CP023778">
    <property type="protein sequence ID" value="ATL67662.1"/>
    <property type="molecule type" value="Genomic_DNA"/>
</dbReference>
<evidence type="ECO:0000313" key="2">
    <source>
        <dbReference type="Proteomes" id="UP000221961"/>
    </source>
</evidence>
<proteinExistence type="predicted"/>
<evidence type="ECO:0000313" key="1">
    <source>
        <dbReference type="EMBL" id="ATL67662.1"/>
    </source>
</evidence>
<accession>A0A291RKP0</accession>
<dbReference type="KEGG" id="ntp:CRH09_17120"/>
<dbReference type="Proteomes" id="UP000221961">
    <property type="component" value="Chromosome"/>
</dbReference>